<evidence type="ECO:0000256" key="2">
    <source>
        <dbReference type="ARBA" id="ARBA00022448"/>
    </source>
</evidence>
<feature type="transmembrane region" description="Helical" evidence="6">
    <location>
        <begin position="189"/>
        <end position="209"/>
    </location>
</feature>
<reference evidence="8 9" key="1">
    <citation type="journal article" date="2017" name="Environ. Microbiol.">
        <title>Genomic and physiological analyses of 'Reinekea forsetii' reveal a versatile opportunistic lifestyle during spring algae blooms.</title>
        <authorList>
            <person name="Avci B."/>
            <person name="Hahnke R.L."/>
            <person name="Chafee M."/>
            <person name="Fischer T."/>
            <person name="Gruber-Vodicka H."/>
            <person name="Tegetmeyer H.E."/>
            <person name="Harder J."/>
            <person name="Fuchs B.M."/>
            <person name="Amann R.I."/>
            <person name="Teeling H."/>
        </authorList>
    </citation>
    <scope>NUCLEOTIDE SEQUENCE [LARGE SCALE GENOMIC DNA]</scope>
    <source>
        <strain evidence="8 9">Hel1_31_D35</strain>
    </source>
</reference>
<keyword evidence="2" id="KW-0813">Transport</keyword>
<feature type="transmembrane region" description="Helical" evidence="6">
    <location>
        <begin position="411"/>
        <end position="429"/>
    </location>
</feature>
<dbReference type="GO" id="GO:0022857">
    <property type="term" value="F:transmembrane transporter activity"/>
    <property type="evidence" value="ECO:0007669"/>
    <property type="project" value="InterPro"/>
</dbReference>
<dbReference type="InterPro" id="IPR050495">
    <property type="entry name" value="ATG22/LtaA_families"/>
</dbReference>
<keyword evidence="5 6" id="KW-0472">Membrane</keyword>
<feature type="transmembrane region" description="Helical" evidence="6">
    <location>
        <begin position="347"/>
        <end position="372"/>
    </location>
</feature>
<dbReference type="Proteomes" id="UP000229757">
    <property type="component" value="Chromosome"/>
</dbReference>
<dbReference type="PANTHER" id="PTHR23519">
    <property type="entry name" value="AUTOPHAGY-RELATED PROTEIN 22"/>
    <property type="match status" value="1"/>
</dbReference>
<feature type="transmembrane region" description="Helical" evidence="6">
    <location>
        <begin position="284"/>
        <end position="305"/>
    </location>
</feature>
<dbReference type="KEGG" id="rfo:REIFOR_01570"/>
<keyword evidence="9" id="KW-1185">Reference proteome</keyword>
<dbReference type="EMBL" id="CP011797">
    <property type="protein sequence ID" value="ATX76715.1"/>
    <property type="molecule type" value="Genomic_DNA"/>
</dbReference>
<proteinExistence type="predicted"/>
<evidence type="ECO:0000256" key="1">
    <source>
        <dbReference type="ARBA" id="ARBA00004127"/>
    </source>
</evidence>
<dbReference type="InterPro" id="IPR020846">
    <property type="entry name" value="MFS_dom"/>
</dbReference>
<dbReference type="Pfam" id="PF11700">
    <property type="entry name" value="ATG22"/>
    <property type="match status" value="1"/>
</dbReference>
<dbReference type="InterPro" id="IPR036259">
    <property type="entry name" value="MFS_trans_sf"/>
</dbReference>
<feature type="transmembrane region" description="Helical" evidence="6">
    <location>
        <begin position="113"/>
        <end position="137"/>
    </location>
</feature>
<feature type="transmembrane region" description="Helical" evidence="6">
    <location>
        <begin position="247"/>
        <end position="272"/>
    </location>
</feature>
<name>A0A2K8KPL4_9GAMM</name>
<dbReference type="AlphaFoldDB" id="A0A2K8KPL4"/>
<sequence length="444" mass="47832">MIGNKPTLAVKKREIFGWAMYDFANSSYTTVVVTFIYSAFFVNYIVPPELAHLKNTFWSIAVALSTALAIILAPFVGVLCDFSGNKKQFLAWCTLASVLGTAGLFFVDPGQVGLGLLFLVISNTGWMLSESFIASFLPELATRKNIGKVSGIGWGIGYIGGLLSLLLMFRIITSSAQLDVAAYIDENQLAMIFIALFYALGALPTFLLVRERAQPQPGFANAKLTTLLKAGTERILAMKGLVEEYPVLFRFFIAFMVYSAGISVVVKFFGIYAQEEIGITGSTLVLIGATLQLSSMIGAIGFGFLEDRLGCKSTILLSLLWWLLGIIGIYGLTPLATLFGLSQESMFTVLAFVAGSALGATQSASRALVGLLAHPKDSALLFGLWGTFGRFAIIIGMSFGPISDLLGRHTALLFIMLYFILGALMLMAVPIGKALRSTVNDVSI</sequence>
<dbReference type="Gene3D" id="1.20.1250.20">
    <property type="entry name" value="MFS general substrate transporter like domains"/>
    <property type="match status" value="2"/>
</dbReference>
<feature type="transmembrane region" description="Helical" evidence="6">
    <location>
        <begin position="89"/>
        <end position="107"/>
    </location>
</feature>
<gene>
    <name evidence="8" type="ORF">REIFOR_01570</name>
</gene>
<dbReference type="GO" id="GO:0012505">
    <property type="term" value="C:endomembrane system"/>
    <property type="evidence" value="ECO:0007669"/>
    <property type="project" value="UniProtKB-SubCell"/>
</dbReference>
<keyword evidence="4 6" id="KW-1133">Transmembrane helix</keyword>
<organism evidence="8 9">
    <name type="scientific">Reinekea forsetii</name>
    <dbReference type="NCBI Taxonomy" id="1336806"/>
    <lineage>
        <taxon>Bacteria</taxon>
        <taxon>Pseudomonadati</taxon>
        <taxon>Pseudomonadota</taxon>
        <taxon>Gammaproteobacteria</taxon>
        <taxon>Oceanospirillales</taxon>
        <taxon>Saccharospirillaceae</taxon>
        <taxon>Reinekea</taxon>
    </lineage>
</organism>
<evidence type="ECO:0000259" key="7">
    <source>
        <dbReference type="PROSITE" id="PS50850"/>
    </source>
</evidence>
<evidence type="ECO:0000313" key="8">
    <source>
        <dbReference type="EMBL" id="ATX76715.1"/>
    </source>
</evidence>
<evidence type="ECO:0000313" key="9">
    <source>
        <dbReference type="Proteomes" id="UP000229757"/>
    </source>
</evidence>
<feature type="transmembrane region" description="Helical" evidence="6">
    <location>
        <begin position="21"/>
        <end position="45"/>
    </location>
</feature>
<keyword evidence="3 6" id="KW-0812">Transmembrane</keyword>
<feature type="transmembrane region" description="Helical" evidence="6">
    <location>
        <begin position="317"/>
        <end position="341"/>
    </location>
</feature>
<dbReference type="RefSeq" id="WP_100257032.1">
    <property type="nucleotide sequence ID" value="NZ_CP011797.1"/>
</dbReference>
<dbReference type="SUPFAM" id="SSF103473">
    <property type="entry name" value="MFS general substrate transporter"/>
    <property type="match status" value="1"/>
</dbReference>
<protein>
    <submittedName>
        <fullName evidence="8">MFS transporter</fullName>
    </submittedName>
</protein>
<dbReference type="InterPro" id="IPR024671">
    <property type="entry name" value="Atg22-like"/>
</dbReference>
<dbReference type="PROSITE" id="PS50850">
    <property type="entry name" value="MFS"/>
    <property type="match status" value="1"/>
</dbReference>
<accession>A0A2K8KPL4</accession>
<evidence type="ECO:0000256" key="3">
    <source>
        <dbReference type="ARBA" id="ARBA00022692"/>
    </source>
</evidence>
<feature type="transmembrane region" description="Helical" evidence="6">
    <location>
        <begin position="149"/>
        <end position="169"/>
    </location>
</feature>
<evidence type="ECO:0000256" key="6">
    <source>
        <dbReference type="SAM" id="Phobius"/>
    </source>
</evidence>
<dbReference type="PANTHER" id="PTHR23519:SF1">
    <property type="entry name" value="AUTOPHAGY-RELATED PROTEIN 22"/>
    <property type="match status" value="1"/>
</dbReference>
<feature type="domain" description="Major facilitator superfamily (MFS) profile" evidence="7">
    <location>
        <begin position="247"/>
        <end position="444"/>
    </location>
</feature>
<comment type="subcellular location">
    <subcellularLocation>
        <location evidence="1">Endomembrane system</location>
        <topology evidence="1">Multi-pass membrane protein</topology>
    </subcellularLocation>
</comment>
<feature type="transmembrane region" description="Helical" evidence="6">
    <location>
        <begin position="379"/>
        <end position="399"/>
    </location>
</feature>
<dbReference type="OrthoDB" id="9768783at2"/>
<feature type="transmembrane region" description="Helical" evidence="6">
    <location>
        <begin position="57"/>
        <end position="82"/>
    </location>
</feature>
<evidence type="ECO:0000256" key="4">
    <source>
        <dbReference type="ARBA" id="ARBA00022989"/>
    </source>
</evidence>
<evidence type="ECO:0000256" key="5">
    <source>
        <dbReference type="ARBA" id="ARBA00023136"/>
    </source>
</evidence>